<evidence type="ECO:0000256" key="2">
    <source>
        <dbReference type="ARBA" id="ARBA00022679"/>
    </source>
</evidence>
<reference evidence="9" key="1">
    <citation type="submission" date="2020-06" db="EMBL/GenBank/DDBJ databases">
        <title>WGS assembly of Ceratodon purpureus strain R40.</title>
        <authorList>
            <person name="Carey S.B."/>
            <person name="Jenkins J."/>
            <person name="Shu S."/>
            <person name="Lovell J.T."/>
            <person name="Sreedasyam A."/>
            <person name="Maumus F."/>
            <person name="Tiley G.P."/>
            <person name="Fernandez-Pozo N."/>
            <person name="Barry K."/>
            <person name="Chen C."/>
            <person name="Wang M."/>
            <person name="Lipzen A."/>
            <person name="Daum C."/>
            <person name="Saski C.A."/>
            <person name="Payton A.C."/>
            <person name="Mcbreen J.C."/>
            <person name="Conrad R.E."/>
            <person name="Kollar L.M."/>
            <person name="Olsson S."/>
            <person name="Huttunen S."/>
            <person name="Landis J.B."/>
            <person name="Wickett N.J."/>
            <person name="Johnson M.G."/>
            <person name="Rensing S.A."/>
            <person name="Grimwood J."/>
            <person name="Schmutz J."/>
            <person name="Mcdaniel S.F."/>
        </authorList>
    </citation>
    <scope>NUCLEOTIDE SEQUENCE</scope>
    <source>
        <strain evidence="9">R40</strain>
    </source>
</reference>
<evidence type="ECO:0000256" key="7">
    <source>
        <dbReference type="SAM" id="MobiDB-lite"/>
    </source>
</evidence>
<feature type="domain" description="Protein kinase" evidence="8">
    <location>
        <begin position="238"/>
        <end position="522"/>
    </location>
</feature>
<keyword evidence="2" id="KW-0808">Transferase</keyword>
<dbReference type="InterPro" id="IPR017441">
    <property type="entry name" value="Protein_kinase_ATP_BS"/>
</dbReference>
<evidence type="ECO:0000256" key="1">
    <source>
        <dbReference type="ARBA" id="ARBA00022527"/>
    </source>
</evidence>
<feature type="region of interest" description="Disordered" evidence="7">
    <location>
        <begin position="615"/>
        <end position="648"/>
    </location>
</feature>
<evidence type="ECO:0000256" key="6">
    <source>
        <dbReference type="PROSITE-ProRule" id="PRU10141"/>
    </source>
</evidence>
<dbReference type="PROSITE" id="PS00108">
    <property type="entry name" value="PROTEIN_KINASE_ST"/>
    <property type="match status" value="1"/>
</dbReference>
<evidence type="ECO:0000256" key="5">
    <source>
        <dbReference type="ARBA" id="ARBA00022840"/>
    </source>
</evidence>
<dbReference type="EMBL" id="CM026423">
    <property type="protein sequence ID" value="KAG0582750.1"/>
    <property type="molecule type" value="Genomic_DNA"/>
</dbReference>
<feature type="compositionally biased region" description="Polar residues" evidence="7">
    <location>
        <begin position="630"/>
        <end position="648"/>
    </location>
</feature>
<dbReference type="InterPro" id="IPR051681">
    <property type="entry name" value="Ser/Thr_Kinases-Pseudokinases"/>
</dbReference>
<dbReference type="GO" id="GO:0005524">
    <property type="term" value="F:ATP binding"/>
    <property type="evidence" value="ECO:0007669"/>
    <property type="project" value="UniProtKB-UniRule"/>
</dbReference>
<keyword evidence="4" id="KW-0418">Kinase</keyword>
<proteinExistence type="predicted"/>
<comment type="caution">
    <text evidence="9">The sequence shown here is derived from an EMBL/GenBank/DDBJ whole genome shotgun (WGS) entry which is preliminary data.</text>
</comment>
<dbReference type="Pfam" id="PF07714">
    <property type="entry name" value="PK_Tyr_Ser-Thr"/>
    <property type="match status" value="1"/>
</dbReference>
<gene>
    <name evidence="9" type="ORF">KC19_3G082800</name>
</gene>
<dbReference type="Pfam" id="PF24994">
    <property type="entry name" value="GIL1_IRKI_C"/>
    <property type="match status" value="1"/>
</dbReference>
<dbReference type="InterPro" id="IPR000719">
    <property type="entry name" value="Prot_kinase_dom"/>
</dbReference>
<dbReference type="EMBL" id="CM026423">
    <property type="protein sequence ID" value="KAG0582751.1"/>
    <property type="molecule type" value="Genomic_DNA"/>
</dbReference>
<evidence type="ECO:0000313" key="9">
    <source>
        <dbReference type="EMBL" id="KAG0582751.1"/>
    </source>
</evidence>
<dbReference type="InterPro" id="IPR011009">
    <property type="entry name" value="Kinase-like_dom_sf"/>
</dbReference>
<keyword evidence="1" id="KW-0723">Serine/threonine-protein kinase</keyword>
<dbReference type="InterPro" id="IPR056813">
    <property type="entry name" value="GIL1_IRKI_C"/>
</dbReference>
<organism evidence="9 10">
    <name type="scientific">Ceratodon purpureus</name>
    <name type="common">Fire moss</name>
    <name type="synonym">Dicranum purpureum</name>
    <dbReference type="NCBI Taxonomy" id="3225"/>
    <lineage>
        <taxon>Eukaryota</taxon>
        <taxon>Viridiplantae</taxon>
        <taxon>Streptophyta</taxon>
        <taxon>Embryophyta</taxon>
        <taxon>Bryophyta</taxon>
        <taxon>Bryophytina</taxon>
        <taxon>Bryopsida</taxon>
        <taxon>Dicranidae</taxon>
        <taxon>Pseudoditrichales</taxon>
        <taxon>Ditrichaceae</taxon>
        <taxon>Ceratodon</taxon>
    </lineage>
</organism>
<dbReference type="OrthoDB" id="420396at2759"/>
<evidence type="ECO:0000256" key="4">
    <source>
        <dbReference type="ARBA" id="ARBA00022777"/>
    </source>
</evidence>
<dbReference type="PANTHER" id="PTHR44329:SF260">
    <property type="entry name" value="PROTEIN KINASE DOMAIN-CONTAINING PROTEIN"/>
    <property type="match status" value="1"/>
</dbReference>
<dbReference type="AlphaFoldDB" id="A0A8T0IIM8"/>
<dbReference type="InterPro" id="IPR001245">
    <property type="entry name" value="Ser-Thr/Tyr_kinase_cat_dom"/>
</dbReference>
<dbReference type="Gene3D" id="1.10.510.10">
    <property type="entry name" value="Transferase(Phosphotransferase) domain 1"/>
    <property type="match status" value="1"/>
</dbReference>
<dbReference type="SMART" id="SM00220">
    <property type="entry name" value="S_TKc"/>
    <property type="match status" value="1"/>
</dbReference>
<name>A0A8T0IIM8_CERPU</name>
<evidence type="ECO:0000256" key="3">
    <source>
        <dbReference type="ARBA" id="ARBA00022741"/>
    </source>
</evidence>
<keyword evidence="10" id="KW-1185">Reference proteome</keyword>
<dbReference type="PROSITE" id="PS00107">
    <property type="entry name" value="PROTEIN_KINASE_ATP"/>
    <property type="match status" value="1"/>
</dbReference>
<accession>A0A8T0IIM8</accession>
<protein>
    <recommendedName>
        <fullName evidence="8">Protein kinase domain-containing protein</fullName>
    </recommendedName>
</protein>
<feature type="binding site" evidence="6">
    <location>
        <position position="265"/>
    </location>
    <ligand>
        <name>ATP</name>
        <dbReference type="ChEBI" id="CHEBI:30616"/>
    </ligand>
</feature>
<dbReference type="GO" id="GO:0004674">
    <property type="term" value="F:protein serine/threonine kinase activity"/>
    <property type="evidence" value="ECO:0007669"/>
    <property type="project" value="UniProtKB-KW"/>
</dbReference>
<evidence type="ECO:0000259" key="8">
    <source>
        <dbReference type="PROSITE" id="PS50011"/>
    </source>
</evidence>
<keyword evidence="5 6" id="KW-0067">ATP-binding</keyword>
<dbReference type="PROSITE" id="PS50011">
    <property type="entry name" value="PROTEIN_KINASE_DOM"/>
    <property type="match status" value="1"/>
</dbReference>
<dbReference type="PANTHER" id="PTHR44329">
    <property type="entry name" value="SERINE/THREONINE-PROTEIN KINASE TNNI3K-RELATED"/>
    <property type="match status" value="1"/>
</dbReference>
<keyword evidence="3 6" id="KW-0547">Nucleotide-binding</keyword>
<evidence type="ECO:0000313" key="10">
    <source>
        <dbReference type="Proteomes" id="UP000822688"/>
    </source>
</evidence>
<dbReference type="InterPro" id="IPR008271">
    <property type="entry name" value="Ser/Thr_kinase_AS"/>
</dbReference>
<sequence length="904" mass="102130">MAERESMRGHPSGCDPAGSEGTLDLYLKLAEECMGSVGKMPPRKFNNEQCDYLAHKLEVVLKSASSFLKELGSAEDARSRSSADMARWVLIFKLLLALAKEIKSFTQSCCKDAWIQAAMTLTNVSEYVSSVGFKLELCRIALCAATGSLTVDQVDVINKAEVELVKKKASMDADNLLEKVILELNILRGEMRDLANYLLERMEGIKPIPANSHLSLSESDIGDGSCFRKLYRRVFEKVQQTTLLGRGASASVHKATWLGTQVAKKTFMGRENPHFMKEANILGGLCHPNITSMFCCAKDKKTCSIIMELMDEDLHDFMHNLVHARCDAESNNPPFFILEAVGIMLQVGEGVKYLHDQKIVHGDLKSMNILVRSVQARELEIGYVHAKVADFGLSKTKECSTRFSNPTFNTGSTRWMPPEVINLDNLTSQVSISKDSMPKYPFKRDVFSFGMVCYELLTGNEPFSDEPDLKNVKKKVLKGERPDLPDHCPKELKTLIRRCWSQVPTERPSFVEICQELKHLNFLLLRGLNHGPHRTIEEPLQLETEGLQQISSTSQQHLEPANNMHLQGPNMLHYQIAEQRQVGTSEVRISEGSSHGANGHVSAGVEIAGASIDPSDASVAGKEKVARSKGVSNSRKNGEKSVQSRVDQNSGYTMENIMDYRHELVQPSVVFFQETVQVKRLYLRRFVAALIEYDKHRCDSELEQNGYSLRDVVHRLFPHAKFAKERHFKYGIEAWVSCKAFKEFGKSEEMGPPDRRRQIESMEEYRKLTIVIEAVKAVTPEGEDYIRSFHLFCSKQYGHILNKLKWKEEWPDHLVKDFLEAMKHVWRAHKLALAFEPAAFQFRAKSSAQFDVKFMEPLELPTVLQTDTLSPFTRQVGFLVNPGFIVLDRLIKCQVYLAPDASLV</sequence>
<dbReference type="CDD" id="cd13999">
    <property type="entry name" value="STKc_MAP3K-like"/>
    <property type="match status" value="1"/>
</dbReference>
<dbReference type="Proteomes" id="UP000822688">
    <property type="component" value="Chromosome 3"/>
</dbReference>
<dbReference type="SUPFAM" id="SSF56112">
    <property type="entry name" value="Protein kinase-like (PK-like)"/>
    <property type="match status" value="1"/>
</dbReference>